<protein>
    <recommendedName>
        <fullName evidence="1">Transposase IS200-like domain-containing protein</fullName>
    </recommendedName>
</protein>
<reference evidence="2 3" key="1">
    <citation type="journal article" date="2016" name="Nat. Commun.">
        <title>Thousands of microbial genomes shed light on interconnected biogeochemical processes in an aquifer system.</title>
        <authorList>
            <person name="Anantharaman K."/>
            <person name="Brown C.T."/>
            <person name="Hug L.A."/>
            <person name="Sharon I."/>
            <person name="Castelle C.J."/>
            <person name="Probst A.J."/>
            <person name="Thomas B.C."/>
            <person name="Singh A."/>
            <person name="Wilkins M.J."/>
            <person name="Karaoz U."/>
            <person name="Brodie E.L."/>
            <person name="Williams K.H."/>
            <person name="Hubbard S.S."/>
            <person name="Banfield J.F."/>
        </authorList>
    </citation>
    <scope>NUCLEOTIDE SEQUENCE [LARGE SCALE GENOMIC DNA]</scope>
</reference>
<evidence type="ECO:0000259" key="1">
    <source>
        <dbReference type="SMART" id="SM01321"/>
    </source>
</evidence>
<dbReference type="GO" id="GO:0003677">
    <property type="term" value="F:DNA binding"/>
    <property type="evidence" value="ECO:0007669"/>
    <property type="project" value="InterPro"/>
</dbReference>
<dbReference type="PANTHER" id="PTHR34322:SF2">
    <property type="entry name" value="TRANSPOSASE IS200-LIKE DOMAIN-CONTAINING PROTEIN"/>
    <property type="match status" value="1"/>
</dbReference>
<dbReference type="GO" id="GO:0004803">
    <property type="term" value="F:transposase activity"/>
    <property type="evidence" value="ECO:0007669"/>
    <property type="project" value="InterPro"/>
</dbReference>
<dbReference type="STRING" id="1797582.A2442_02630"/>
<dbReference type="InterPro" id="IPR036515">
    <property type="entry name" value="Transposase_17_sf"/>
</dbReference>
<dbReference type="Pfam" id="PF01797">
    <property type="entry name" value="Y1_Tnp"/>
    <property type="match status" value="1"/>
</dbReference>
<evidence type="ECO:0000313" key="2">
    <source>
        <dbReference type="EMBL" id="OGD67006.1"/>
    </source>
</evidence>
<dbReference type="PANTHER" id="PTHR34322">
    <property type="entry name" value="TRANSPOSASE, Y1_TNP DOMAIN-CONTAINING"/>
    <property type="match status" value="1"/>
</dbReference>
<dbReference type="SMART" id="SM01321">
    <property type="entry name" value="Y1_Tnp"/>
    <property type="match status" value="1"/>
</dbReference>
<dbReference type="EMBL" id="MFAE01000010">
    <property type="protein sequence ID" value="OGD67006.1"/>
    <property type="molecule type" value="Genomic_DNA"/>
</dbReference>
<dbReference type="AlphaFoldDB" id="A0A1F5EIH8"/>
<dbReference type="InterPro" id="IPR002686">
    <property type="entry name" value="Transposase_17"/>
</dbReference>
<dbReference type="GO" id="GO:0006313">
    <property type="term" value="P:DNA transposition"/>
    <property type="evidence" value="ECO:0007669"/>
    <property type="project" value="InterPro"/>
</dbReference>
<dbReference type="Gene3D" id="3.30.70.1290">
    <property type="entry name" value="Transposase IS200-like"/>
    <property type="match status" value="1"/>
</dbReference>
<organism evidence="2 3">
    <name type="scientific">Candidatus Campbellbacteria bacterium RIFOXYC2_FULL_35_25</name>
    <dbReference type="NCBI Taxonomy" id="1797582"/>
    <lineage>
        <taxon>Bacteria</taxon>
        <taxon>Candidatus Campbelliibacteriota</taxon>
    </lineage>
</organism>
<gene>
    <name evidence="2" type="ORF">A2442_02630</name>
</gene>
<proteinExistence type="predicted"/>
<sequence>MRNVKFENGEYYHIYNRGTDKRNIFGDKGDIWRFIKGILIFNRKNPVGSIREELNGRRIDRDLVPVNYGDLIELSGELVEIICLCLNPNHYHLLIRQVSDGGISKFMHKLGSGYTTYFNEKNKRSGSLFQGTFKAVHVESNEQLLYVSGYINLNDRVHEIGGEDKALVFSSWSEYCGENKVLNMCKKDIILGQFDNINDYKKFAKEVAESARENKKMKREESTIDLLE</sequence>
<evidence type="ECO:0000313" key="3">
    <source>
        <dbReference type="Proteomes" id="UP000179003"/>
    </source>
</evidence>
<dbReference type="SUPFAM" id="SSF143422">
    <property type="entry name" value="Transposase IS200-like"/>
    <property type="match status" value="1"/>
</dbReference>
<feature type="domain" description="Transposase IS200-like" evidence="1">
    <location>
        <begin position="7"/>
        <end position="154"/>
    </location>
</feature>
<dbReference type="Proteomes" id="UP000179003">
    <property type="component" value="Unassembled WGS sequence"/>
</dbReference>
<comment type="caution">
    <text evidence="2">The sequence shown here is derived from an EMBL/GenBank/DDBJ whole genome shotgun (WGS) entry which is preliminary data.</text>
</comment>
<accession>A0A1F5EIH8</accession>
<name>A0A1F5EIH8_9BACT</name>